<dbReference type="Pfam" id="PF00378">
    <property type="entry name" value="ECH_1"/>
    <property type="match status" value="1"/>
</dbReference>
<keyword evidence="2 3" id="KW-0456">Lyase</keyword>
<gene>
    <name evidence="3" type="ORF">ASZ90_018656</name>
</gene>
<dbReference type="InterPro" id="IPR014748">
    <property type="entry name" value="Enoyl-CoA_hydra_C"/>
</dbReference>
<dbReference type="FunFam" id="3.90.226.10:FF:000009">
    <property type="entry name" value="Carnitinyl-CoA dehydratase"/>
    <property type="match status" value="1"/>
</dbReference>
<dbReference type="FunFam" id="1.10.12.10:FF:000001">
    <property type="entry name" value="Probable enoyl-CoA hydratase, mitochondrial"/>
    <property type="match status" value="1"/>
</dbReference>
<proteinExistence type="inferred from homology"/>
<reference evidence="3" key="1">
    <citation type="journal article" date="2015" name="Proc. Natl. Acad. Sci. U.S.A.">
        <title>Networks of energetic and metabolic interactions define dynamics in microbial communities.</title>
        <authorList>
            <person name="Embree M."/>
            <person name="Liu J.K."/>
            <person name="Al-Bassam M.M."/>
            <person name="Zengler K."/>
        </authorList>
    </citation>
    <scope>NUCLEOTIDE SEQUENCE</scope>
</reference>
<dbReference type="EMBL" id="LNQE01001865">
    <property type="protein sequence ID" value="KUG03877.1"/>
    <property type="molecule type" value="Genomic_DNA"/>
</dbReference>
<dbReference type="AlphaFoldDB" id="A0A0W8E5L0"/>
<dbReference type="NCBIfam" id="NF004475">
    <property type="entry name" value="PRK05809.1"/>
    <property type="match status" value="1"/>
</dbReference>
<dbReference type="Gene3D" id="1.10.12.10">
    <property type="entry name" value="Lyase 2-enoyl-coa Hydratase, Chain A, domain 2"/>
    <property type="match status" value="1"/>
</dbReference>
<dbReference type="Gene3D" id="3.90.226.10">
    <property type="entry name" value="2-enoyl-CoA Hydratase, Chain A, domain 1"/>
    <property type="match status" value="1"/>
</dbReference>
<dbReference type="InterPro" id="IPR001753">
    <property type="entry name" value="Enoyl-CoA_hydra/iso"/>
</dbReference>
<dbReference type="CDD" id="cd06558">
    <property type="entry name" value="crotonase-like"/>
    <property type="match status" value="1"/>
</dbReference>
<dbReference type="PANTHER" id="PTHR11941:SF54">
    <property type="entry name" value="ENOYL-COA HYDRATASE, MITOCHONDRIAL"/>
    <property type="match status" value="1"/>
</dbReference>
<dbReference type="GO" id="GO:0016836">
    <property type="term" value="F:hydro-lyase activity"/>
    <property type="evidence" value="ECO:0007669"/>
    <property type="project" value="UniProtKB-ARBA"/>
</dbReference>
<evidence type="ECO:0000313" key="3">
    <source>
        <dbReference type="EMBL" id="KUG03877.1"/>
    </source>
</evidence>
<dbReference type="PANTHER" id="PTHR11941">
    <property type="entry name" value="ENOYL-COA HYDRATASE-RELATED"/>
    <property type="match status" value="1"/>
</dbReference>
<dbReference type="InterPro" id="IPR018376">
    <property type="entry name" value="Enoyl-CoA_hyd/isom_CS"/>
</dbReference>
<organism evidence="3">
    <name type="scientific">hydrocarbon metagenome</name>
    <dbReference type="NCBI Taxonomy" id="938273"/>
    <lineage>
        <taxon>unclassified sequences</taxon>
        <taxon>metagenomes</taxon>
        <taxon>ecological metagenomes</taxon>
    </lineage>
</organism>
<sequence length="261" mass="28607">MLTYENLIIEKEDGIATIYMNRPKALNAINADVLREMEKLIDELDADAEVRVLIITGSGDKSFVAGADIVWMYEMDQPGCRKFAAYGEYVMRKLERLEKPVIAAVNGFALGGGCELAMACDIRLASETAVFGQPEVGLGIIPGFGGTQRLPRLVGEGRAKELTYTANIIKADEAYRIGLVNHVYPADQLMEEAKKLAKKIIKQAPLAVAYSKHAITVGMQCDLDSAMSIESDMFGNSCATEDKSEGMGAFIEKRKPTWKNK</sequence>
<protein>
    <submittedName>
        <fullName evidence="3">3-hydroxybutyryl-coa dehydratase</fullName>
        <ecNumber evidence="3">4.2.1.55</ecNumber>
    </submittedName>
</protein>
<dbReference type="PROSITE" id="PS00166">
    <property type="entry name" value="ENOYL_COA_HYDRATASE"/>
    <property type="match status" value="1"/>
</dbReference>
<comment type="caution">
    <text evidence="3">The sequence shown here is derived from an EMBL/GenBank/DDBJ whole genome shotgun (WGS) entry which is preliminary data.</text>
</comment>
<evidence type="ECO:0000256" key="1">
    <source>
        <dbReference type="ARBA" id="ARBA00005254"/>
    </source>
</evidence>
<dbReference type="EC" id="4.2.1.55" evidence="3"/>
<accession>A0A0W8E5L0</accession>
<comment type="similarity">
    <text evidence="1">Belongs to the enoyl-CoA hydratase/isomerase family.</text>
</comment>
<dbReference type="InterPro" id="IPR029045">
    <property type="entry name" value="ClpP/crotonase-like_dom_sf"/>
</dbReference>
<dbReference type="SUPFAM" id="SSF52096">
    <property type="entry name" value="ClpP/crotonase"/>
    <property type="match status" value="1"/>
</dbReference>
<evidence type="ECO:0000256" key="2">
    <source>
        <dbReference type="ARBA" id="ARBA00023239"/>
    </source>
</evidence>
<dbReference type="GO" id="GO:0006635">
    <property type="term" value="P:fatty acid beta-oxidation"/>
    <property type="evidence" value="ECO:0007669"/>
    <property type="project" value="TreeGrafter"/>
</dbReference>
<name>A0A0W8E5L0_9ZZZZ</name>